<dbReference type="InterPro" id="IPR052157">
    <property type="entry name" value="BCAA_transport_permease"/>
</dbReference>
<feature type="transmembrane region" description="Helical" evidence="9">
    <location>
        <begin position="224"/>
        <end position="241"/>
    </location>
</feature>
<feature type="transmembrane region" description="Helical" evidence="9">
    <location>
        <begin position="595"/>
        <end position="614"/>
    </location>
</feature>
<feature type="transmembrane region" description="Helical" evidence="9">
    <location>
        <begin position="284"/>
        <end position="301"/>
    </location>
</feature>
<feature type="transmembrane region" description="Helical" evidence="9">
    <location>
        <begin position="88"/>
        <end position="108"/>
    </location>
</feature>
<dbReference type="Pfam" id="PF02653">
    <property type="entry name" value="BPD_transp_2"/>
    <property type="match status" value="2"/>
</dbReference>
<accession>A0A381T872</accession>
<dbReference type="InterPro" id="IPR043428">
    <property type="entry name" value="LivM-like"/>
</dbReference>
<evidence type="ECO:0000313" key="10">
    <source>
        <dbReference type="EMBL" id="SVA10897.1"/>
    </source>
</evidence>
<evidence type="ECO:0008006" key="11">
    <source>
        <dbReference type="Google" id="ProtNLM"/>
    </source>
</evidence>
<feature type="transmembrane region" description="Helical" evidence="9">
    <location>
        <begin position="246"/>
        <end position="264"/>
    </location>
</feature>
<feature type="transmembrane region" description="Helical" evidence="9">
    <location>
        <begin position="54"/>
        <end position="76"/>
    </location>
</feature>
<keyword evidence="5" id="KW-0029">Amino-acid transport</keyword>
<proteinExistence type="inferred from homology"/>
<feature type="transmembrane region" description="Helical" evidence="9">
    <location>
        <begin position="564"/>
        <end position="583"/>
    </location>
</feature>
<evidence type="ECO:0000256" key="7">
    <source>
        <dbReference type="ARBA" id="ARBA00023136"/>
    </source>
</evidence>
<feature type="transmembrane region" description="Helical" evidence="9">
    <location>
        <begin position="147"/>
        <end position="172"/>
    </location>
</feature>
<feature type="transmembrane region" description="Helical" evidence="9">
    <location>
        <begin position="383"/>
        <end position="402"/>
    </location>
</feature>
<gene>
    <name evidence="10" type="ORF">METZ01_LOCUS63751</name>
</gene>
<feature type="non-terminal residue" evidence="10">
    <location>
        <position position="1"/>
    </location>
</feature>
<comment type="similarity">
    <text evidence="8">Belongs to the binding-protein-dependent transport system permease family. LivHM subfamily.</text>
</comment>
<feature type="transmembrane region" description="Helical" evidence="9">
    <location>
        <begin position="6"/>
        <end position="24"/>
    </location>
</feature>
<evidence type="ECO:0000256" key="3">
    <source>
        <dbReference type="ARBA" id="ARBA00022475"/>
    </source>
</evidence>
<evidence type="ECO:0000256" key="8">
    <source>
        <dbReference type="ARBA" id="ARBA00037998"/>
    </source>
</evidence>
<feature type="transmembrane region" description="Helical" evidence="9">
    <location>
        <begin position="193"/>
        <end position="212"/>
    </location>
</feature>
<dbReference type="EMBL" id="UINC01003988">
    <property type="protein sequence ID" value="SVA10897.1"/>
    <property type="molecule type" value="Genomic_DNA"/>
</dbReference>
<sequence length="682" mass="72092">VLRAVLQGTPPGAVYALVALGFVLTYKTSGVFNLAFGAQAFVSAAMYFQARVEWGWSTVPALILAVFVLAPLIGFLMERLIFRHLRTASAVSKLVVAIGLSVALPSLFETLTGFSGVAGKTPEGLVPDGANVFYDPLGVYPFSRDELVALGVAVVGMLGLGALFRFTSLGLAMRAVVESPRMTELAGIDADRVSSVAWMLSSFFAGMAGVLIAPRFNTLMAPDFFHLVVVAIAAAAIGRLVSLPRALLGGLGLGIFIALFRTFLPRWSVDLPWLEPFQDNLTPSMPFVVLFGVLVLWPAILRSPAAADPLSGVDPPPPSLASTTRSVTLTRAARVFGVCFLLLVGLTVWFRGDVVWVHLVTQAIIMSIIFLSVTVITGLAGQISLCQGTFAAIGALTVFQLADRWDVSVLAAALVGAAIAAVVGALLSIPVLRLGGIWLAIATLAFAFFFDAVMLKFSWVGGGGSSLLQGHRVPRPVLGPWDFADDQRFLALVVVVFTVVSILVIRIREGTTGLTLRGLRGSEVAAESIGVSPARARMVAFALSAAIAGLGGGLLAIHQENVNYGNNFTPTAALFWVVLVVTLSARTVEGAAQAGAAFSLFNAVILRGAGLAWITRGHLPGFFPLSPKWRFVLFGLASIQFARHPEGLVEHGKRRATVGVEARLAARRERASLQDADGGEQP</sequence>
<reference evidence="10" key="1">
    <citation type="submission" date="2018-05" db="EMBL/GenBank/DDBJ databases">
        <authorList>
            <person name="Lanie J.A."/>
            <person name="Ng W.-L."/>
            <person name="Kazmierczak K.M."/>
            <person name="Andrzejewski T.M."/>
            <person name="Davidsen T.M."/>
            <person name="Wayne K.J."/>
            <person name="Tettelin H."/>
            <person name="Glass J.I."/>
            <person name="Rusch D."/>
            <person name="Podicherti R."/>
            <person name="Tsui H.-C.T."/>
            <person name="Winkler M.E."/>
        </authorList>
    </citation>
    <scope>NUCLEOTIDE SEQUENCE</scope>
</reference>
<keyword evidence="2" id="KW-0813">Transport</keyword>
<dbReference type="GO" id="GO:0015658">
    <property type="term" value="F:branched-chain amino acid transmembrane transporter activity"/>
    <property type="evidence" value="ECO:0007669"/>
    <property type="project" value="InterPro"/>
</dbReference>
<keyword evidence="3" id="KW-1003">Cell membrane</keyword>
<evidence type="ECO:0000256" key="9">
    <source>
        <dbReference type="SAM" id="Phobius"/>
    </source>
</evidence>
<evidence type="ECO:0000256" key="4">
    <source>
        <dbReference type="ARBA" id="ARBA00022692"/>
    </source>
</evidence>
<keyword evidence="6 9" id="KW-1133">Transmembrane helix</keyword>
<feature type="transmembrane region" description="Helical" evidence="9">
    <location>
        <begin position="538"/>
        <end position="558"/>
    </location>
</feature>
<keyword evidence="4 9" id="KW-0812">Transmembrane</keyword>
<dbReference type="GO" id="GO:0006865">
    <property type="term" value="P:amino acid transport"/>
    <property type="evidence" value="ECO:0007669"/>
    <property type="project" value="UniProtKB-KW"/>
</dbReference>
<feature type="transmembrane region" description="Helical" evidence="9">
    <location>
        <begin position="356"/>
        <end position="376"/>
    </location>
</feature>
<evidence type="ECO:0000256" key="5">
    <source>
        <dbReference type="ARBA" id="ARBA00022970"/>
    </source>
</evidence>
<feature type="transmembrane region" description="Helical" evidence="9">
    <location>
        <begin position="332"/>
        <end position="350"/>
    </location>
</feature>
<evidence type="ECO:0000256" key="2">
    <source>
        <dbReference type="ARBA" id="ARBA00022448"/>
    </source>
</evidence>
<name>A0A381T872_9ZZZZ</name>
<evidence type="ECO:0000256" key="1">
    <source>
        <dbReference type="ARBA" id="ARBA00004651"/>
    </source>
</evidence>
<dbReference type="GO" id="GO:0005886">
    <property type="term" value="C:plasma membrane"/>
    <property type="evidence" value="ECO:0007669"/>
    <property type="project" value="UniProtKB-SubCell"/>
</dbReference>
<organism evidence="10">
    <name type="scientific">marine metagenome</name>
    <dbReference type="NCBI Taxonomy" id="408172"/>
    <lineage>
        <taxon>unclassified sequences</taxon>
        <taxon>metagenomes</taxon>
        <taxon>ecological metagenomes</taxon>
    </lineage>
</organism>
<feature type="transmembrane region" description="Helical" evidence="9">
    <location>
        <begin position="489"/>
        <end position="507"/>
    </location>
</feature>
<dbReference type="CDD" id="cd06581">
    <property type="entry name" value="TM_PBP1_LivM_like"/>
    <property type="match status" value="1"/>
</dbReference>
<feature type="transmembrane region" description="Helical" evidence="9">
    <location>
        <begin position="408"/>
        <end position="429"/>
    </location>
</feature>
<dbReference type="CDD" id="cd06582">
    <property type="entry name" value="TM_PBP1_LivH_like"/>
    <property type="match status" value="1"/>
</dbReference>
<evidence type="ECO:0000256" key="6">
    <source>
        <dbReference type="ARBA" id="ARBA00022989"/>
    </source>
</evidence>
<feature type="transmembrane region" description="Helical" evidence="9">
    <location>
        <begin position="436"/>
        <end position="459"/>
    </location>
</feature>
<comment type="subcellular location">
    <subcellularLocation>
        <location evidence="1">Cell membrane</location>
        <topology evidence="1">Multi-pass membrane protein</topology>
    </subcellularLocation>
</comment>
<dbReference type="InterPro" id="IPR001851">
    <property type="entry name" value="ABC_transp_permease"/>
</dbReference>
<dbReference type="PANTHER" id="PTHR11795">
    <property type="entry name" value="BRANCHED-CHAIN AMINO ACID TRANSPORT SYSTEM PERMEASE PROTEIN LIVH"/>
    <property type="match status" value="1"/>
</dbReference>
<dbReference type="PANTHER" id="PTHR11795:SF451">
    <property type="entry name" value="ABC TRANSPORTER PERMEASE PROTEIN"/>
    <property type="match status" value="1"/>
</dbReference>
<keyword evidence="7 9" id="KW-0472">Membrane</keyword>
<protein>
    <recommendedName>
        <fullName evidence="11">ABC transporter permease</fullName>
    </recommendedName>
</protein>
<dbReference type="AlphaFoldDB" id="A0A381T872"/>